<feature type="compositionally biased region" description="Polar residues" evidence="1">
    <location>
        <begin position="352"/>
        <end position="362"/>
    </location>
</feature>
<evidence type="ECO:0000313" key="3">
    <source>
        <dbReference type="Proteomes" id="UP000683360"/>
    </source>
</evidence>
<name>A0A8S3V2L6_MYTED</name>
<dbReference type="OrthoDB" id="6154454at2759"/>
<sequence length="370" mass="42304">MRFKHIEGQLARWLEELAQFDMEIVHRPGKKHLNADGLSRIPDCLEDCDCYNAGADVENLPCKGCQYCQRAHTQWSRFLNDVDDVIPLAKRQVSPLEVKIVSVEENPNNQSDESVTSSIQGLQASSFNSADSIDHDMTQLNTEEDTIHINWMQSYSPQQLRQLQLQDPDLFPLIEWIESQYDPSDAELRLQSPATRALRLLGSCLKIDSSTKIGYSKKLRSPWIGPYLVVSDHFPLYTIKDRKGESVIHHDRLKKCNDREIPLWLRRLRRNMFNDTSFVHADESTDEDTQTASDNNLLYCGGQLLQNLDLVSDVSLNDDFQQLFIDQENSDDEEPQGLLASSTNDDFLISEVQGTRSPTTSHDYPCTRRG</sequence>
<proteinExistence type="predicted"/>
<organism evidence="2 3">
    <name type="scientific">Mytilus edulis</name>
    <name type="common">Blue mussel</name>
    <dbReference type="NCBI Taxonomy" id="6550"/>
    <lineage>
        <taxon>Eukaryota</taxon>
        <taxon>Metazoa</taxon>
        <taxon>Spiralia</taxon>
        <taxon>Lophotrochozoa</taxon>
        <taxon>Mollusca</taxon>
        <taxon>Bivalvia</taxon>
        <taxon>Autobranchia</taxon>
        <taxon>Pteriomorphia</taxon>
        <taxon>Mytilida</taxon>
        <taxon>Mytiloidea</taxon>
        <taxon>Mytilidae</taxon>
        <taxon>Mytilinae</taxon>
        <taxon>Mytilus</taxon>
    </lineage>
</organism>
<comment type="caution">
    <text evidence="2">The sequence shown here is derived from an EMBL/GenBank/DDBJ whole genome shotgun (WGS) entry which is preliminary data.</text>
</comment>
<accession>A0A8S3V2L6</accession>
<reference evidence="2" key="1">
    <citation type="submission" date="2021-03" db="EMBL/GenBank/DDBJ databases">
        <authorList>
            <person name="Bekaert M."/>
        </authorList>
    </citation>
    <scope>NUCLEOTIDE SEQUENCE</scope>
</reference>
<feature type="region of interest" description="Disordered" evidence="1">
    <location>
        <begin position="328"/>
        <end position="370"/>
    </location>
</feature>
<dbReference type="EMBL" id="CAJPWZ010003103">
    <property type="protein sequence ID" value="CAG2251987.1"/>
    <property type="molecule type" value="Genomic_DNA"/>
</dbReference>
<dbReference type="AlphaFoldDB" id="A0A8S3V2L6"/>
<evidence type="ECO:0000256" key="1">
    <source>
        <dbReference type="SAM" id="MobiDB-lite"/>
    </source>
</evidence>
<keyword evidence="3" id="KW-1185">Reference proteome</keyword>
<protein>
    <submittedName>
        <fullName evidence="2">Uncharacterized protein</fullName>
    </submittedName>
</protein>
<dbReference type="Proteomes" id="UP000683360">
    <property type="component" value="Unassembled WGS sequence"/>
</dbReference>
<gene>
    <name evidence="2" type="ORF">MEDL_63582</name>
</gene>
<evidence type="ECO:0000313" key="2">
    <source>
        <dbReference type="EMBL" id="CAG2251987.1"/>
    </source>
</evidence>